<dbReference type="Proteomes" id="UP000515211">
    <property type="component" value="Chromosome 7"/>
</dbReference>
<gene>
    <name evidence="3" type="primary">LOC110273554</name>
</gene>
<dbReference type="Gene3D" id="3.30.70.270">
    <property type="match status" value="1"/>
</dbReference>
<feature type="domain" description="Reverse transcriptase" evidence="1">
    <location>
        <begin position="159"/>
        <end position="245"/>
    </location>
</feature>
<dbReference type="KEGG" id="adu:110273554"/>
<dbReference type="PANTHER" id="PTHR24559:SF447">
    <property type="entry name" value="RNA-DIRECTED DNA POLYMERASE HOMOLOG"/>
    <property type="match status" value="1"/>
</dbReference>
<evidence type="ECO:0000313" key="3">
    <source>
        <dbReference type="RefSeq" id="XP_020982387.1"/>
    </source>
</evidence>
<evidence type="ECO:0000259" key="1">
    <source>
        <dbReference type="Pfam" id="PF00078"/>
    </source>
</evidence>
<dbReference type="AlphaFoldDB" id="A0A6P5MB31"/>
<reference evidence="2" key="1">
    <citation type="journal article" date="2016" name="Nat. Genet.">
        <title>The genome sequences of Arachis duranensis and Arachis ipaensis, the diploid ancestors of cultivated peanut.</title>
        <authorList>
            <person name="Bertioli D.J."/>
            <person name="Cannon S.B."/>
            <person name="Froenicke L."/>
            <person name="Huang G."/>
            <person name="Farmer A.D."/>
            <person name="Cannon E.K."/>
            <person name="Liu X."/>
            <person name="Gao D."/>
            <person name="Clevenger J."/>
            <person name="Dash S."/>
            <person name="Ren L."/>
            <person name="Moretzsohn M.C."/>
            <person name="Shirasawa K."/>
            <person name="Huang W."/>
            <person name="Vidigal B."/>
            <person name="Abernathy B."/>
            <person name="Chu Y."/>
            <person name="Niederhuth C.E."/>
            <person name="Umale P."/>
            <person name="Araujo A.C."/>
            <person name="Kozik A."/>
            <person name="Kim K.D."/>
            <person name="Burow M.D."/>
            <person name="Varshney R.K."/>
            <person name="Wang X."/>
            <person name="Zhang X."/>
            <person name="Barkley N."/>
            <person name="Guimaraes P.M."/>
            <person name="Isobe S."/>
            <person name="Guo B."/>
            <person name="Liao B."/>
            <person name="Stalker H.T."/>
            <person name="Schmitz R.J."/>
            <person name="Scheffler B.E."/>
            <person name="Leal-Bertioli S.C."/>
            <person name="Xun X."/>
            <person name="Jackson S.A."/>
            <person name="Michelmore R."/>
            <person name="Ozias-Akins P."/>
        </authorList>
    </citation>
    <scope>NUCLEOTIDE SEQUENCE [LARGE SCALE GENOMIC DNA]</scope>
    <source>
        <strain evidence="2">cv. V14167</strain>
    </source>
</reference>
<dbReference type="Pfam" id="PF00078">
    <property type="entry name" value="RVT_1"/>
    <property type="match status" value="1"/>
</dbReference>
<reference evidence="3" key="2">
    <citation type="submission" date="2025-08" db="UniProtKB">
        <authorList>
            <consortium name="RefSeq"/>
        </authorList>
    </citation>
    <scope>IDENTIFICATION</scope>
    <source>
        <tissue evidence="3">Whole plant</tissue>
    </source>
</reference>
<dbReference type="RefSeq" id="XP_020982387.1">
    <property type="nucleotide sequence ID" value="XM_021126728.1"/>
</dbReference>
<dbReference type="InterPro" id="IPR053134">
    <property type="entry name" value="RNA-dir_DNA_polymerase"/>
</dbReference>
<dbReference type="Gene3D" id="3.10.10.10">
    <property type="entry name" value="HIV Type 1 Reverse Transcriptase, subunit A, domain 1"/>
    <property type="match status" value="2"/>
</dbReference>
<evidence type="ECO:0000313" key="2">
    <source>
        <dbReference type="Proteomes" id="UP000515211"/>
    </source>
</evidence>
<dbReference type="InterPro" id="IPR043128">
    <property type="entry name" value="Rev_trsase/Diguanyl_cyclase"/>
</dbReference>
<protein>
    <submittedName>
        <fullName evidence="3">Uncharacterized protein LOC110273554</fullName>
    </submittedName>
</protein>
<keyword evidence="2" id="KW-1185">Reference proteome</keyword>
<dbReference type="GeneID" id="110273554"/>
<dbReference type="InterPro" id="IPR000477">
    <property type="entry name" value="RT_dom"/>
</dbReference>
<organism evidence="2 3">
    <name type="scientific">Arachis duranensis</name>
    <name type="common">Wild peanut</name>
    <dbReference type="NCBI Taxonomy" id="130453"/>
    <lineage>
        <taxon>Eukaryota</taxon>
        <taxon>Viridiplantae</taxon>
        <taxon>Streptophyta</taxon>
        <taxon>Embryophyta</taxon>
        <taxon>Tracheophyta</taxon>
        <taxon>Spermatophyta</taxon>
        <taxon>Magnoliopsida</taxon>
        <taxon>eudicotyledons</taxon>
        <taxon>Gunneridae</taxon>
        <taxon>Pentapetalae</taxon>
        <taxon>rosids</taxon>
        <taxon>fabids</taxon>
        <taxon>Fabales</taxon>
        <taxon>Fabaceae</taxon>
        <taxon>Papilionoideae</taxon>
        <taxon>50 kb inversion clade</taxon>
        <taxon>dalbergioids sensu lato</taxon>
        <taxon>Dalbergieae</taxon>
        <taxon>Pterocarpus clade</taxon>
        <taxon>Arachis</taxon>
    </lineage>
</organism>
<accession>A0A6P5MB31</accession>
<name>A0A6P5MB31_ARADU</name>
<dbReference type="CDD" id="cd01647">
    <property type="entry name" value="RT_LTR"/>
    <property type="match status" value="1"/>
</dbReference>
<proteinExistence type="predicted"/>
<sequence length="245" mass="27616">MAAVVPMEICTFSDLVNKARVVKEYAKTVAASKDTHGGILVGQSQHQERIFAVDSKDASKAGPLMRGICLIGDKTLIALYDIGASHLFVSIAKVKELGLKVSELPFELHWETQDLDQILVVRDFPEVLPEDIPKFPPQREIEFAIELVLRAGPVSIVPYRMASIKLAELKAQLEELLNKRFIRPNNKYPLPRIDDLMDQLQGAGVFSKIDLRSGYHQIRLKEDDILKTTFRMRYGHYEFGLCPLG</sequence>
<dbReference type="InterPro" id="IPR043502">
    <property type="entry name" value="DNA/RNA_pol_sf"/>
</dbReference>
<dbReference type="PANTHER" id="PTHR24559">
    <property type="entry name" value="TRANSPOSON TY3-I GAG-POL POLYPROTEIN"/>
    <property type="match status" value="1"/>
</dbReference>
<dbReference type="Pfam" id="PF08284">
    <property type="entry name" value="RVP_2"/>
    <property type="match status" value="1"/>
</dbReference>
<dbReference type="SUPFAM" id="SSF56672">
    <property type="entry name" value="DNA/RNA polymerases"/>
    <property type="match status" value="1"/>
</dbReference>